<dbReference type="InterPro" id="IPR029044">
    <property type="entry name" value="Nucleotide-diphossugar_trans"/>
</dbReference>
<dbReference type="GO" id="GO:0005794">
    <property type="term" value="C:Golgi apparatus"/>
    <property type="evidence" value="ECO:0007669"/>
    <property type="project" value="TreeGrafter"/>
</dbReference>
<proteinExistence type="predicted"/>
<dbReference type="AlphaFoldDB" id="A0AA85JCV9"/>
<evidence type="ECO:0000313" key="4">
    <source>
        <dbReference type="WBParaSite" id="TREG1_27060.3"/>
    </source>
</evidence>
<keyword evidence="1" id="KW-0472">Membrane</keyword>
<sequence>MRRFRAVVCLILILMLLSCLFIILYHWQSFNMDSPSEIDSKLAGFITNELSRLLRPDIPAVEDVGEMVMNTWFKREKEFCRKVFDGTHRLFQNEACRKGCLTRDKPESRRNVIIIPYRNRSEHLMELIPRLAELLTKQDICYLLVVAEQADQQPFNKGIIMNAGFVEALNWIPFHCAIFHDVDLLPLNNEIPYTCSIYPRHISLCVDKFQNRYFFESMDTLTFFGVGVLKMMICMKDL</sequence>
<feature type="domain" description="Galactosyltransferase N-terminal" evidence="2">
    <location>
        <begin position="108"/>
        <end position="196"/>
    </location>
</feature>
<dbReference type="WBParaSite" id="TREG1_27060.3">
    <property type="protein sequence ID" value="TREG1_27060.3"/>
    <property type="gene ID" value="TREG1_27060"/>
</dbReference>
<dbReference type="PANTHER" id="PTHR19300">
    <property type="entry name" value="BETA-1,4-GALACTOSYLTRANSFERASE"/>
    <property type="match status" value="1"/>
</dbReference>
<dbReference type="Gene3D" id="3.90.550.10">
    <property type="entry name" value="Spore Coat Polysaccharide Biosynthesis Protein SpsA, Chain A"/>
    <property type="match status" value="1"/>
</dbReference>
<dbReference type="PANTHER" id="PTHR19300:SF57">
    <property type="entry name" value="BETA-1,4-N-ACETYLGALACTOSAMINYLTRANSFERASE"/>
    <property type="match status" value="1"/>
</dbReference>
<dbReference type="PRINTS" id="PR02050">
    <property type="entry name" value="B14GALTRFASE"/>
</dbReference>
<dbReference type="PROSITE" id="PS51257">
    <property type="entry name" value="PROKAR_LIPOPROTEIN"/>
    <property type="match status" value="1"/>
</dbReference>
<evidence type="ECO:0000259" key="2">
    <source>
        <dbReference type="Pfam" id="PF13733"/>
    </source>
</evidence>
<name>A0AA85JCV9_TRIRE</name>
<evidence type="ECO:0000313" key="3">
    <source>
        <dbReference type="Proteomes" id="UP000050795"/>
    </source>
</evidence>
<dbReference type="GO" id="GO:0008378">
    <property type="term" value="F:galactosyltransferase activity"/>
    <property type="evidence" value="ECO:0007669"/>
    <property type="project" value="TreeGrafter"/>
</dbReference>
<reference evidence="3" key="1">
    <citation type="submission" date="2022-06" db="EMBL/GenBank/DDBJ databases">
        <authorList>
            <person name="Berger JAMES D."/>
            <person name="Berger JAMES D."/>
        </authorList>
    </citation>
    <scope>NUCLEOTIDE SEQUENCE [LARGE SCALE GENOMIC DNA]</scope>
</reference>
<keyword evidence="1" id="KW-1133">Transmembrane helix</keyword>
<accession>A0AA85JCV9</accession>
<feature type="transmembrane region" description="Helical" evidence="1">
    <location>
        <begin position="7"/>
        <end position="27"/>
    </location>
</feature>
<organism evidence="3 4">
    <name type="scientific">Trichobilharzia regenti</name>
    <name type="common">Nasal bird schistosome</name>
    <dbReference type="NCBI Taxonomy" id="157069"/>
    <lineage>
        <taxon>Eukaryota</taxon>
        <taxon>Metazoa</taxon>
        <taxon>Spiralia</taxon>
        <taxon>Lophotrochozoa</taxon>
        <taxon>Platyhelminthes</taxon>
        <taxon>Trematoda</taxon>
        <taxon>Digenea</taxon>
        <taxon>Strigeidida</taxon>
        <taxon>Schistosomatoidea</taxon>
        <taxon>Schistosomatidae</taxon>
        <taxon>Trichobilharzia</taxon>
    </lineage>
</organism>
<dbReference type="Pfam" id="PF13733">
    <property type="entry name" value="Glyco_transf_7N"/>
    <property type="match status" value="1"/>
</dbReference>
<dbReference type="Proteomes" id="UP000050795">
    <property type="component" value="Unassembled WGS sequence"/>
</dbReference>
<dbReference type="InterPro" id="IPR003859">
    <property type="entry name" value="Galactosyl_T"/>
</dbReference>
<keyword evidence="1" id="KW-0812">Transmembrane</keyword>
<reference evidence="4" key="2">
    <citation type="submission" date="2023-11" db="UniProtKB">
        <authorList>
            <consortium name="WormBaseParasite"/>
        </authorList>
    </citation>
    <scope>IDENTIFICATION</scope>
</reference>
<dbReference type="SUPFAM" id="SSF53448">
    <property type="entry name" value="Nucleotide-diphospho-sugar transferases"/>
    <property type="match status" value="1"/>
</dbReference>
<keyword evidence="3" id="KW-1185">Reference proteome</keyword>
<protein>
    <recommendedName>
        <fullName evidence="2">Galactosyltransferase N-terminal domain-containing protein</fullName>
    </recommendedName>
</protein>
<evidence type="ECO:0000256" key="1">
    <source>
        <dbReference type="SAM" id="Phobius"/>
    </source>
</evidence>
<dbReference type="InterPro" id="IPR027995">
    <property type="entry name" value="Galactosyl_T_N"/>
</dbReference>
<dbReference type="GO" id="GO:0005975">
    <property type="term" value="P:carbohydrate metabolic process"/>
    <property type="evidence" value="ECO:0007669"/>
    <property type="project" value="InterPro"/>
</dbReference>